<dbReference type="SUPFAM" id="SSF51126">
    <property type="entry name" value="Pectin lyase-like"/>
    <property type="match status" value="1"/>
</dbReference>
<dbReference type="GO" id="GO:0005576">
    <property type="term" value="C:extracellular region"/>
    <property type="evidence" value="ECO:0007669"/>
    <property type="project" value="UniProtKB-SubCell"/>
</dbReference>
<keyword evidence="2" id="KW-0624">Polysaccharide degradation</keyword>
<evidence type="ECO:0000256" key="2">
    <source>
        <dbReference type="RuleBase" id="RU361173"/>
    </source>
</evidence>
<evidence type="ECO:0000256" key="3">
    <source>
        <dbReference type="SAM" id="SignalP"/>
    </source>
</evidence>
<evidence type="ECO:0000256" key="1">
    <source>
        <dbReference type="ARBA" id="ARBA00023239"/>
    </source>
</evidence>
<feature type="chain" id="PRO_5002325840" evidence="3">
    <location>
        <begin position="28"/>
        <end position="427"/>
    </location>
</feature>
<keyword evidence="6" id="KW-1185">Reference proteome</keyword>
<dbReference type="OrthoDB" id="148600at2"/>
<dbReference type="RefSeq" id="WP_044648916.1">
    <property type="nucleotide sequence ID" value="NZ_JTHP01000088.1"/>
</dbReference>
<dbReference type="PATRIC" id="fig|159743.3.peg.5870"/>
<dbReference type="SMART" id="SM00656">
    <property type="entry name" value="Amb_all"/>
    <property type="match status" value="1"/>
</dbReference>
<comment type="caution">
    <text evidence="5">The sequence shown here is derived from an EMBL/GenBank/DDBJ whole genome shotgun (WGS) entry which is preliminary data.</text>
</comment>
<dbReference type="InterPro" id="IPR012334">
    <property type="entry name" value="Pectin_lyas_fold"/>
</dbReference>
<dbReference type="AlphaFoldDB" id="A0A0D7WYF2"/>
<keyword evidence="1 2" id="KW-0456">Lyase</keyword>
<evidence type="ECO:0000313" key="5">
    <source>
        <dbReference type="EMBL" id="KJD42757.1"/>
    </source>
</evidence>
<dbReference type="PANTHER" id="PTHR31683">
    <property type="entry name" value="PECTATE LYASE 18-RELATED"/>
    <property type="match status" value="1"/>
</dbReference>
<dbReference type="Pfam" id="PF00544">
    <property type="entry name" value="Pectate_lyase_4"/>
    <property type="match status" value="1"/>
</dbReference>
<dbReference type="EMBL" id="JTHP01000088">
    <property type="protein sequence ID" value="KJD42757.1"/>
    <property type="molecule type" value="Genomic_DNA"/>
</dbReference>
<keyword evidence="2" id="KW-0119">Carbohydrate metabolism</keyword>
<comment type="similarity">
    <text evidence="2">Belongs to the polysaccharide lyase 1 family.</text>
</comment>
<evidence type="ECO:0000259" key="4">
    <source>
        <dbReference type="SMART" id="SM00656"/>
    </source>
</evidence>
<dbReference type="GO" id="GO:0030570">
    <property type="term" value="F:pectate lyase activity"/>
    <property type="evidence" value="ECO:0007669"/>
    <property type="project" value="InterPro"/>
</dbReference>
<dbReference type="InterPro" id="IPR002022">
    <property type="entry name" value="Pec_lyase"/>
</dbReference>
<feature type="signal peptide" evidence="3">
    <location>
        <begin position="1"/>
        <end position="27"/>
    </location>
</feature>
<dbReference type="PANTHER" id="PTHR31683:SF18">
    <property type="entry name" value="PECTATE LYASE 21-RELATED"/>
    <property type="match status" value="1"/>
</dbReference>
<organism evidence="5 6">
    <name type="scientific">Paenibacillus terrae</name>
    <dbReference type="NCBI Taxonomy" id="159743"/>
    <lineage>
        <taxon>Bacteria</taxon>
        <taxon>Bacillati</taxon>
        <taxon>Bacillota</taxon>
        <taxon>Bacilli</taxon>
        <taxon>Bacillales</taxon>
        <taxon>Paenibacillaceae</taxon>
        <taxon>Paenibacillus</taxon>
    </lineage>
</organism>
<dbReference type="GO" id="GO:0000272">
    <property type="term" value="P:polysaccharide catabolic process"/>
    <property type="evidence" value="ECO:0007669"/>
    <property type="project" value="UniProtKB-KW"/>
</dbReference>
<comment type="subcellular location">
    <subcellularLocation>
        <location evidence="2">Secreted</location>
    </subcellularLocation>
</comment>
<evidence type="ECO:0000313" key="6">
    <source>
        <dbReference type="Proteomes" id="UP000032534"/>
    </source>
</evidence>
<dbReference type="Gene3D" id="2.160.20.10">
    <property type="entry name" value="Single-stranded right-handed beta-helix, Pectin lyase-like"/>
    <property type="match status" value="1"/>
</dbReference>
<dbReference type="Proteomes" id="UP000032534">
    <property type="component" value="Unassembled WGS sequence"/>
</dbReference>
<gene>
    <name evidence="5" type="ORF">QD47_26440</name>
</gene>
<feature type="domain" description="Pectate lyase" evidence="4">
    <location>
        <begin position="112"/>
        <end position="361"/>
    </location>
</feature>
<sequence length="427" mass="45968">MKKRFSLGIAAALLFTTLAPLGTPAHAAGDIGKEVLGSKNGWAAFSTGTTGGSAATASNIFTVTNRKLLVDALGKSSNTTPKIIYVKGTINANVDDNNKPLGLNDYKDTKYDFDAYLKAYDPSTWGKKLPSGTLEKAREASQKNQASRVVIDIPSNTTIVGLGSDAVINGANFQLKKGTDNVIIRNIEFQDAYDYFPQWDPTDGSTGNWNSEYDTITINGATHVWVDHNSFNDGSRPDSQNGTFYGQEYQHHDGLLDVINQGDLVTASYNHFYDHDKTSIIGNSDSKTADEGALRVTLHHNYYENTVQRTPRVRYGQVHLYNNYYTGDVKRSEYPSLYIWGAGKFSKIFAENNVIDVAGLSAAKIITVFGGTALSDTGTLLNGQAVNAGSSAGLSSSVGWKPSLNDKISPSASVKAEVTSQAGSGKL</sequence>
<protein>
    <submittedName>
        <fullName evidence="5">Pectate lyase</fullName>
    </submittedName>
</protein>
<proteinExistence type="inferred from homology"/>
<reference evidence="5 6" key="1">
    <citation type="submission" date="2014-11" db="EMBL/GenBank/DDBJ databases">
        <title>Draft Genome Sequences of Paenibacillus polymyxa NRRL B-30509 and Paenibacillus terrae NRRL B-30644, Strains from a Poultry Environment that Produce Tridecaptin A and Paenicidins.</title>
        <authorList>
            <person name="van Belkum M.J."/>
            <person name="Lohans C.T."/>
            <person name="Vederas J.C."/>
        </authorList>
    </citation>
    <scope>NUCLEOTIDE SEQUENCE [LARGE SCALE GENOMIC DNA]</scope>
    <source>
        <strain evidence="5 6">NRRL B-30644</strain>
    </source>
</reference>
<dbReference type="InterPro" id="IPR011050">
    <property type="entry name" value="Pectin_lyase_fold/virulence"/>
</dbReference>
<accession>A0A0D7WYF2</accession>
<name>A0A0D7WYF2_9BACL</name>
<keyword evidence="2" id="KW-0964">Secreted</keyword>
<dbReference type="InterPro" id="IPR045032">
    <property type="entry name" value="PEL"/>
</dbReference>
<keyword evidence="3" id="KW-0732">Signal</keyword>